<dbReference type="InterPro" id="IPR025641">
    <property type="entry name" value="DUF4340"/>
</dbReference>
<dbReference type="RefSeq" id="WP_088273377.1">
    <property type="nucleotide sequence ID" value="NZ_FNVE01000001.1"/>
</dbReference>
<sequence length="330" mass="36056">MRKIILIALALIAAALVAVALQVRNSDRVTDLQSQPLLDEAKLSQLAAVEQIELARAGQQVVLERDGEAWTVANLDQFPLQRERLAALLLALREARVIEAKTVNADYHARLGLTEGEGNDSALRVSVKAAEGGFGLLFGNKVGSDQLVRFANEDQVWLVNRALSMSANPQDWLDLQVSQIPLEQVATAHWRYADGEELQLDKASEGDYNFKLADGEGAGQERKLNSMVLALADLRAQNVSLRTALELGEPVLVMQLGSWSGATLDASLYEVGGAYWLTIDQLDQSEENPLTVNADARWAFQLGVAQHDRMVLRHADLKTADDAAGQPEQN</sequence>
<evidence type="ECO:0000313" key="2">
    <source>
        <dbReference type="EMBL" id="SEF51657.1"/>
    </source>
</evidence>
<reference evidence="2 3" key="1">
    <citation type="submission" date="2016-10" db="EMBL/GenBank/DDBJ databases">
        <authorList>
            <person name="Varghese N."/>
            <person name="Submissions S."/>
        </authorList>
    </citation>
    <scope>NUCLEOTIDE SEQUENCE [LARGE SCALE GENOMIC DNA]</scope>
    <source>
        <strain evidence="2 3">CECT 8317</strain>
    </source>
</reference>
<dbReference type="EMBL" id="FNVE01000001">
    <property type="protein sequence ID" value="SEF51657.1"/>
    <property type="molecule type" value="Genomic_DNA"/>
</dbReference>
<name>A0AAQ1JNI8_9GAMM</name>
<feature type="domain" description="DUF4340" evidence="1">
    <location>
        <begin position="70"/>
        <end position="240"/>
    </location>
</feature>
<organism evidence="2 3">
    <name type="scientific">Halopseudomonas aestusnigri</name>
    <dbReference type="NCBI Taxonomy" id="857252"/>
    <lineage>
        <taxon>Bacteria</taxon>
        <taxon>Pseudomonadati</taxon>
        <taxon>Pseudomonadota</taxon>
        <taxon>Gammaproteobacteria</taxon>
        <taxon>Pseudomonadales</taxon>
        <taxon>Pseudomonadaceae</taxon>
        <taxon>Halopseudomonas</taxon>
    </lineage>
</organism>
<protein>
    <recommendedName>
        <fullName evidence="1">DUF4340 domain-containing protein</fullName>
    </recommendedName>
</protein>
<dbReference type="Pfam" id="PF14238">
    <property type="entry name" value="DUF4340"/>
    <property type="match status" value="1"/>
</dbReference>
<proteinExistence type="predicted"/>
<gene>
    <name evidence="2" type="ORF">SAMN05216586_101250</name>
</gene>
<evidence type="ECO:0000259" key="1">
    <source>
        <dbReference type="Pfam" id="PF14238"/>
    </source>
</evidence>
<evidence type="ECO:0000313" key="3">
    <source>
        <dbReference type="Proteomes" id="UP000243518"/>
    </source>
</evidence>
<accession>A0AAQ1JNI8</accession>
<comment type="caution">
    <text evidence="2">The sequence shown here is derived from an EMBL/GenBank/DDBJ whole genome shotgun (WGS) entry which is preliminary data.</text>
</comment>
<keyword evidence="3" id="KW-1185">Reference proteome</keyword>
<dbReference type="AlphaFoldDB" id="A0AAQ1JNI8"/>
<dbReference type="Proteomes" id="UP000243518">
    <property type="component" value="Unassembled WGS sequence"/>
</dbReference>